<feature type="transmembrane region" description="Helical" evidence="8">
    <location>
        <begin position="81"/>
        <end position="101"/>
    </location>
</feature>
<comment type="similarity">
    <text evidence="2 7">Belongs to the major facilitator superfamily. Sugar transporter (TC 2.A.1.1) family.</text>
</comment>
<feature type="transmembrane region" description="Helical" evidence="8">
    <location>
        <begin position="290"/>
        <end position="313"/>
    </location>
</feature>
<feature type="transmembrane region" description="Helical" evidence="8">
    <location>
        <begin position="360"/>
        <end position="380"/>
    </location>
</feature>
<dbReference type="SUPFAM" id="SSF103473">
    <property type="entry name" value="MFS general substrate transporter"/>
    <property type="match status" value="1"/>
</dbReference>
<evidence type="ECO:0000256" key="1">
    <source>
        <dbReference type="ARBA" id="ARBA00004141"/>
    </source>
</evidence>
<evidence type="ECO:0000256" key="4">
    <source>
        <dbReference type="ARBA" id="ARBA00022692"/>
    </source>
</evidence>
<keyword evidence="3 7" id="KW-0813">Transport</keyword>
<sequence>MGRALVISCAAFSAIGGFLFGYDSGIASSTIAQPQFIKYFEHPSDAVAGGIVSAFQGGAIIGCLTVTYLGDVLGRKRMIFLGSLIAIFGCALQGGAVTIAMLIAGRFFAGIAVGQLSSTVPIYCAEIAPPNIRGLLAGLLQWMLSWGFFAAQWIGYGSTFSTSSFQWRFPLSFQVVPALILAIGILFLPESPRWLMEKDKPDEALTTLRQLHYNGHNDDFIDLEFTEMQTSIRAAGVNNKLSWTEIVKNPSWRRRLVLGCSIQAFGQLSGINVINYYGPRIYESLGISTSGALMITGINGTTGIVENTIILLLIDKIGRIWPITIGAFGMAGCMLTNAILNKKFPANATNPNSNALRAQVGMNFVFQLAFQSLGCISWIYPAEIFPTEIRALGTSLAALTNWSLSLIFAQCSPIALSSIGFNYFYFFFAFNLISGICYLAFYPETKGRTLEQMDALFEDEKAIPSLEYGDKAAEITTKNSQPTAHVEKI</sequence>
<evidence type="ECO:0000256" key="2">
    <source>
        <dbReference type="ARBA" id="ARBA00010992"/>
    </source>
</evidence>
<dbReference type="Proteomes" id="UP000091956">
    <property type="component" value="Unassembled WGS sequence"/>
</dbReference>
<reference evidence="11" key="2">
    <citation type="journal article" date="2018" name="Nat. Commun.">
        <title>Extreme sensitivity to ultraviolet light in the fungal pathogen causing white-nose syndrome of bats.</title>
        <authorList>
            <person name="Palmer J.M."/>
            <person name="Drees K.P."/>
            <person name="Foster J.T."/>
            <person name="Lindner D.L."/>
        </authorList>
    </citation>
    <scope>NUCLEOTIDE SEQUENCE [LARGE SCALE GENOMIC DNA]</scope>
    <source>
        <strain evidence="11">UAMH 10579</strain>
    </source>
</reference>
<evidence type="ECO:0000256" key="7">
    <source>
        <dbReference type="RuleBase" id="RU003346"/>
    </source>
</evidence>
<evidence type="ECO:0000313" key="11">
    <source>
        <dbReference type="Proteomes" id="UP000091956"/>
    </source>
</evidence>
<dbReference type="PROSITE" id="PS50850">
    <property type="entry name" value="MFS"/>
    <property type="match status" value="1"/>
</dbReference>
<dbReference type="PANTHER" id="PTHR48022:SF9">
    <property type="entry name" value="MAJOR FACILITATOR SUPERFAMILY (MFS) PROFILE DOMAIN-CONTAINING PROTEIN"/>
    <property type="match status" value="1"/>
</dbReference>
<reference evidence="10 11" key="1">
    <citation type="submission" date="2016-03" db="EMBL/GenBank/DDBJ databases">
        <title>Comparative genomics of Pseudogymnoascus destructans, the fungus causing white-nose syndrome of bats.</title>
        <authorList>
            <person name="Palmer J.M."/>
            <person name="Drees K.P."/>
            <person name="Foster J.T."/>
            <person name="Lindner D.L."/>
        </authorList>
    </citation>
    <scope>NUCLEOTIDE SEQUENCE [LARGE SCALE GENOMIC DNA]</scope>
    <source>
        <strain evidence="10 11">UAMH 10579</strain>
    </source>
</reference>
<dbReference type="InterPro" id="IPR005828">
    <property type="entry name" value="MFS_sugar_transport-like"/>
</dbReference>
<feature type="transmembrane region" description="Helical" evidence="8">
    <location>
        <begin position="422"/>
        <end position="441"/>
    </location>
</feature>
<feature type="transmembrane region" description="Helical" evidence="8">
    <location>
        <begin position="256"/>
        <end position="278"/>
    </location>
</feature>
<keyword evidence="5 8" id="KW-1133">Transmembrane helix</keyword>
<dbReference type="Pfam" id="PF00083">
    <property type="entry name" value="Sugar_tr"/>
    <property type="match status" value="1"/>
</dbReference>
<dbReference type="EMBL" id="KV460213">
    <property type="protein sequence ID" value="OBT99231.1"/>
    <property type="molecule type" value="Genomic_DNA"/>
</dbReference>
<dbReference type="InterPro" id="IPR036259">
    <property type="entry name" value="MFS_trans_sf"/>
</dbReference>
<dbReference type="InterPro" id="IPR005829">
    <property type="entry name" value="Sugar_transporter_CS"/>
</dbReference>
<evidence type="ECO:0000256" key="6">
    <source>
        <dbReference type="ARBA" id="ARBA00023136"/>
    </source>
</evidence>
<keyword evidence="4 8" id="KW-0812">Transmembrane</keyword>
<protein>
    <recommendedName>
        <fullName evidence="9">Major facilitator superfamily (MFS) profile domain-containing protein</fullName>
    </recommendedName>
</protein>
<evidence type="ECO:0000313" key="10">
    <source>
        <dbReference type="EMBL" id="OBT99231.1"/>
    </source>
</evidence>
<keyword evidence="11" id="KW-1185">Reference proteome</keyword>
<evidence type="ECO:0000256" key="8">
    <source>
        <dbReference type="SAM" id="Phobius"/>
    </source>
</evidence>
<dbReference type="InterPro" id="IPR003663">
    <property type="entry name" value="Sugar/inositol_transpt"/>
</dbReference>
<feature type="transmembrane region" description="Helical" evidence="8">
    <location>
        <begin position="48"/>
        <end position="69"/>
    </location>
</feature>
<dbReference type="AlphaFoldDB" id="A0A1B8GTS6"/>
<proteinExistence type="inferred from homology"/>
<keyword evidence="6 8" id="KW-0472">Membrane</keyword>
<name>A0A1B8GTS6_9PEZI</name>
<dbReference type="GeneID" id="28836127"/>
<dbReference type="PROSITE" id="PS00217">
    <property type="entry name" value="SUGAR_TRANSPORT_2"/>
    <property type="match status" value="1"/>
</dbReference>
<feature type="transmembrane region" description="Helical" evidence="8">
    <location>
        <begin position="392"/>
        <end position="416"/>
    </location>
</feature>
<dbReference type="NCBIfam" id="TIGR00879">
    <property type="entry name" value="SP"/>
    <property type="match status" value="1"/>
</dbReference>
<dbReference type="PANTHER" id="PTHR48022">
    <property type="entry name" value="PLASTIDIC GLUCOSE TRANSPORTER 4"/>
    <property type="match status" value="1"/>
</dbReference>
<evidence type="ECO:0000256" key="3">
    <source>
        <dbReference type="ARBA" id="ARBA00022448"/>
    </source>
</evidence>
<dbReference type="FunFam" id="1.20.1250.20:FF:000090">
    <property type="entry name" value="MFS sugar transporter, putative"/>
    <property type="match status" value="1"/>
</dbReference>
<feature type="transmembrane region" description="Helical" evidence="8">
    <location>
        <begin position="107"/>
        <end position="128"/>
    </location>
</feature>
<organism evidence="10 11">
    <name type="scientific">Pseudogymnoascus verrucosus</name>
    <dbReference type="NCBI Taxonomy" id="342668"/>
    <lineage>
        <taxon>Eukaryota</taxon>
        <taxon>Fungi</taxon>
        <taxon>Dikarya</taxon>
        <taxon>Ascomycota</taxon>
        <taxon>Pezizomycotina</taxon>
        <taxon>Leotiomycetes</taxon>
        <taxon>Thelebolales</taxon>
        <taxon>Thelebolaceae</taxon>
        <taxon>Pseudogymnoascus</taxon>
    </lineage>
</organism>
<feature type="domain" description="Major facilitator superfamily (MFS) profile" evidence="9">
    <location>
        <begin position="9"/>
        <end position="446"/>
    </location>
</feature>
<dbReference type="PRINTS" id="PR00171">
    <property type="entry name" value="SUGRTRNSPORT"/>
</dbReference>
<accession>A0A1B8GTS6</accession>
<evidence type="ECO:0000259" key="9">
    <source>
        <dbReference type="PROSITE" id="PS50850"/>
    </source>
</evidence>
<gene>
    <name evidence="10" type="ORF">VE01_02741</name>
</gene>
<comment type="subcellular location">
    <subcellularLocation>
        <location evidence="1">Membrane</location>
        <topology evidence="1">Multi-pass membrane protein</topology>
    </subcellularLocation>
</comment>
<dbReference type="RefSeq" id="XP_018132964.1">
    <property type="nucleotide sequence ID" value="XM_018272246.1"/>
</dbReference>
<dbReference type="InterPro" id="IPR050360">
    <property type="entry name" value="MFS_Sugar_Transporters"/>
</dbReference>
<feature type="transmembrane region" description="Helical" evidence="8">
    <location>
        <begin position="135"/>
        <end position="155"/>
    </location>
</feature>
<dbReference type="Gene3D" id="1.20.1250.20">
    <property type="entry name" value="MFS general substrate transporter like domains"/>
    <property type="match status" value="1"/>
</dbReference>
<dbReference type="InterPro" id="IPR020846">
    <property type="entry name" value="MFS_dom"/>
</dbReference>
<evidence type="ECO:0000256" key="5">
    <source>
        <dbReference type="ARBA" id="ARBA00022989"/>
    </source>
</evidence>
<feature type="transmembrane region" description="Helical" evidence="8">
    <location>
        <begin position="167"/>
        <end position="188"/>
    </location>
</feature>
<feature type="transmembrane region" description="Helical" evidence="8">
    <location>
        <begin position="320"/>
        <end position="340"/>
    </location>
</feature>
<dbReference type="GO" id="GO:0016020">
    <property type="term" value="C:membrane"/>
    <property type="evidence" value="ECO:0007669"/>
    <property type="project" value="UniProtKB-SubCell"/>
</dbReference>
<dbReference type="GO" id="GO:0005351">
    <property type="term" value="F:carbohydrate:proton symporter activity"/>
    <property type="evidence" value="ECO:0007669"/>
    <property type="project" value="TreeGrafter"/>
</dbReference>